<evidence type="ECO:0000313" key="4">
    <source>
        <dbReference type="Proteomes" id="UP000297872"/>
    </source>
</evidence>
<dbReference type="OrthoDB" id="9803333at2"/>
<dbReference type="EC" id="1.1.1.100" evidence="3"/>
<evidence type="ECO:0000256" key="1">
    <source>
        <dbReference type="ARBA" id="ARBA00006484"/>
    </source>
</evidence>
<evidence type="ECO:0000256" key="2">
    <source>
        <dbReference type="ARBA" id="ARBA00023002"/>
    </source>
</evidence>
<dbReference type="GeneID" id="302995862"/>
<reference evidence="3 4" key="1">
    <citation type="submission" date="2019-02" db="EMBL/GenBank/DDBJ databases">
        <title>Draft Genome Sequence of the Prevotella sp. BCRC 81118, Isolated from Human Feces.</title>
        <authorList>
            <person name="Huang C.-H."/>
        </authorList>
    </citation>
    <scope>NUCLEOTIDE SEQUENCE [LARGE SCALE GENOMIC DNA]</scope>
    <source>
        <strain evidence="3 4">BCRC 81118</strain>
    </source>
</reference>
<dbReference type="Proteomes" id="UP000297872">
    <property type="component" value="Unassembled WGS sequence"/>
</dbReference>
<keyword evidence="4" id="KW-1185">Reference proteome</keyword>
<dbReference type="PRINTS" id="PR00080">
    <property type="entry name" value="SDRFAMILY"/>
</dbReference>
<sequence length="243" mass="26638">MKYALVTGASRGIGKAVALRLAKRGFCTIINYLNNHEAAEQVKREIEQEGGYAELLPFDASQPQQIEAAIDQWESAHPDEWISILVNNAGIRRDNVMFMMSNDDWHDVLDTNLNGFFYITRRLLKHMMPRRHGGRIINMASLSGIKGMAGQVNYSAAKAALIGATKALAQEVAPRNITVNAVAPGFIATDMTKELPEDELKKMIPAGRFGKAEEVAALVDFLASDEAAYITGEVININGGLYT</sequence>
<gene>
    <name evidence="3" type="primary">fabG</name>
    <name evidence="3" type="ORF">EXN75_11295</name>
</gene>
<protein>
    <submittedName>
        <fullName evidence="3">3-oxoacyl-ACP reductase FabG</fullName>
        <ecNumber evidence="3">1.1.1.100</ecNumber>
    </submittedName>
</protein>
<dbReference type="InterPro" id="IPR050259">
    <property type="entry name" value="SDR"/>
</dbReference>
<dbReference type="AlphaFoldDB" id="A0A4Y8VDW6"/>
<dbReference type="GO" id="GO:0004316">
    <property type="term" value="F:3-oxoacyl-[acyl-carrier-protein] reductase (NADPH) activity"/>
    <property type="evidence" value="ECO:0007669"/>
    <property type="project" value="UniProtKB-EC"/>
</dbReference>
<dbReference type="SUPFAM" id="SSF51735">
    <property type="entry name" value="NAD(P)-binding Rossmann-fold domains"/>
    <property type="match status" value="1"/>
</dbReference>
<name>A0A4Y8VDW6_9BACT</name>
<dbReference type="Gene3D" id="3.40.50.720">
    <property type="entry name" value="NAD(P)-binding Rossmann-like Domain"/>
    <property type="match status" value="1"/>
</dbReference>
<organism evidence="3 4">
    <name type="scientific">Segatella hominis</name>
    <dbReference type="NCBI Taxonomy" id="2518605"/>
    <lineage>
        <taxon>Bacteria</taxon>
        <taxon>Pseudomonadati</taxon>
        <taxon>Bacteroidota</taxon>
        <taxon>Bacteroidia</taxon>
        <taxon>Bacteroidales</taxon>
        <taxon>Prevotellaceae</taxon>
        <taxon>Segatella</taxon>
    </lineage>
</organism>
<evidence type="ECO:0000313" key="3">
    <source>
        <dbReference type="EMBL" id="TFH78357.1"/>
    </source>
</evidence>
<accession>A0A4Y8VDW6</accession>
<dbReference type="PANTHER" id="PTHR42879:SF2">
    <property type="entry name" value="3-OXOACYL-[ACYL-CARRIER-PROTEIN] REDUCTASE FABG"/>
    <property type="match status" value="1"/>
</dbReference>
<dbReference type="PANTHER" id="PTHR42879">
    <property type="entry name" value="3-OXOACYL-(ACYL-CARRIER-PROTEIN) REDUCTASE"/>
    <property type="match status" value="1"/>
</dbReference>
<dbReference type="Pfam" id="PF13561">
    <property type="entry name" value="adh_short_C2"/>
    <property type="match status" value="1"/>
</dbReference>
<dbReference type="CDD" id="cd05333">
    <property type="entry name" value="BKR_SDR_c"/>
    <property type="match status" value="1"/>
</dbReference>
<proteinExistence type="inferred from homology"/>
<dbReference type="EMBL" id="SGVY01000031">
    <property type="protein sequence ID" value="TFH78357.1"/>
    <property type="molecule type" value="Genomic_DNA"/>
</dbReference>
<keyword evidence="2 3" id="KW-0560">Oxidoreductase</keyword>
<dbReference type="FunFam" id="3.40.50.720:FF:000173">
    <property type="entry name" value="3-oxoacyl-[acyl-carrier protein] reductase"/>
    <property type="match status" value="1"/>
</dbReference>
<dbReference type="NCBIfam" id="NF009466">
    <property type="entry name" value="PRK12826.1-2"/>
    <property type="match status" value="1"/>
</dbReference>
<comment type="caution">
    <text evidence="3">The sequence shown here is derived from an EMBL/GenBank/DDBJ whole genome shotgun (WGS) entry which is preliminary data.</text>
</comment>
<dbReference type="InterPro" id="IPR002347">
    <property type="entry name" value="SDR_fam"/>
</dbReference>
<dbReference type="NCBIfam" id="NF004200">
    <property type="entry name" value="PRK05653.1-5"/>
    <property type="match status" value="1"/>
</dbReference>
<dbReference type="PRINTS" id="PR00081">
    <property type="entry name" value="GDHRDH"/>
</dbReference>
<comment type="similarity">
    <text evidence="1">Belongs to the short-chain dehydrogenases/reductases (SDR) family.</text>
</comment>
<dbReference type="RefSeq" id="WP_134843899.1">
    <property type="nucleotide sequence ID" value="NZ_DAWDDY010000014.1"/>
</dbReference>
<dbReference type="InterPro" id="IPR036291">
    <property type="entry name" value="NAD(P)-bd_dom_sf"/>
</dbReference>